<evidence type="ECO:0000313" key="1">
    <source>
        <dbReference type="EMBL" id="KAJ2989938.1"/>
    </source>
</evidence>
<accession>A0ACC1PDQ8</accession>
<evidence type="ECO:0000313" key="2">
    <source>
        <dbReference type="Proteomes" id="UP001144978"/>
    </source>
</evidence>
<organism evidence="1 2">
    <name type="scientific">Trametes sanguinea</name>
    <dbReference type="NCBI Taxonomy" id="158606"/>
    <lineage>
        <taxon>Eukaryota</taxon>
        <taxon>Fungi</taxon>
        <taxon>Dikarya</taxon>
        <taxon>Basidiomycota</taxon>
        <taxon>Agaricomycotina</taxon>
        <taxon>Agaricomycetes</taxon>
        <taxon>Polyporales</taxon>
        <taxon>Polyporaceae</taxon>
        <taxon>Trametes</taxon>
    </lineage>
</organism>
<gene>
    <name evidence="1" type="ORF">NUW54_g8630</name>
</gene>
<sequence>MIHKLLRAADMYTTVFKDDLLDLARGRHYREKIWLPWSSKDEMDMLECDYHTSVARKRPDFVGNADLVQELYLRELKSYKPPPQPQDAHVGVVKNFQQPPAPQAPALPADLASELSAYDAAEPTFAASAKSAESEESSGPTGAEAFLSFLEADEPKAEAHH</sequence>
<name>A0ACC1PDQ8_9APHY</name>
<dbReference type="Proteomes" id="UP001144978">
    <property type="component" value="Unassembled WGS sequence"/>
</dbReference>
<reference evidence="1" key="1">
    <citation type="submission" date="2022-08" db="EMBL/GenBank/DDBJ databases">
        <title>Genome Sequence of Pycnoporus sanguineus.</title>
        <authorList>
            <person name="Buettner E."/>
        </authorList>
    </citation>
    <scope>NUCLEOTIDE SEQUENCE</scope>
    <source>
        <strain evidence="1">CG-C14</strain>
    </source>
</reference>
<comment type="caution">
    <text evidence="1">The sequence shown here is derived from an EMBL/GenBank/DDBJ whole genome shotgun (WGS) entry which is preliminary data.</text>
</comment>
<proteinExistence type="predicted"/>
<dbReference type="EMBL" id="JANSHE010002711">
    <property type="protein sequence ID" value="KAJ2989938.1"/>
    <property type="molecule type" value="Genomic_DNA"/>
</dbReference>
<protein>
    <submittedName>
        <fullName evidence="1">Uncharacterized protein</fullName>
    </submittedName>
</protein>
<keyword evidence="2" id="KW-1185">Reference proteome</keyword>